<dbReference type="STRING" id="1884261.A0A5C3QPY0"/>
<dbReference type="Proteomes" id="UP000305067">
    <property type="component" value="Unassembled WGS sequence"/>
</dbReference>
<dbReference type="EMBL" id="ML178822">
    <property type="protein sequence ID" value="TFL02359.1"/>
    <property type="molecule type" value="Genomic_DNA"/>
</dbReference>
<evidence type="ECO:0000313" key="3">
    <source>
        <dbReference type="Proteomes" id="UP000305067"/>
    </source>
</evidence>
<name>A0A5C3QPY0_9AGAR</name>
<dbReference type="AlphaFoldDB" id="A0A5C3QPY0"/>
<evidence type="ECO:0000313" key="2">
    <source>
        <dbReference type="EMBL" id="TFL02359.1"/>
    </source>
</evidence>
<reference evidence="2 3" key="1">
    <citation type="journal article" date="2019" name="Nat. Ecol. Evol.">
        <title>Megaphylogeny resolves global patterns of mushroom evolution.</title>
        <authorList>
            <person name="Varga T."/>
            <person name="Krizsan K."/>
            <person name="Foldi C."/>
            <person name="Dima B."/>
            <person name="Sanchez-Garcia M."/>
            <person name="Sanchez-Ramirez S."/>
            <person name="Szollosi G.J."/>
            <person name="Szarkandi J.G."/>
            <person name="Papp V."/>
            <person name="Albert L."/>
            <person name="Andreopoulos W."/>
            <person name="Angelini C."/>
            <person name="Antonin V."/>
            <person name="Barry K.W."/>
            <person name="Bougher N.L."/>
            <person name="Buchanan P."/>
            <person name="Buyck B."/>
            <person name="Bense V."/>
            <person name="Catcheside P."/>
            <person name="Chovatia M."/>
            <person name="Cooper J."/>
            <person name="Damon W."/>
            <person name="Desjardin D."/>
            <person name="Finy P."/>
            <person name="Geml J."/>
            <person name="Haridas S."/>
            <person name="Hughes K."/>
            <person name="Justo A."/>
            <person name="Karasinski D."/>
            <person name="Kautmanova I."/>
            <person name="Kiss B."/>
            <person name="Kocsube S."/>
            <person name="Kotiranta H."/>
            <person name="LaButti K.M."/>
            <person name="Lechner B.E."/>
            <person name="Liimatainen K."/>
            <person name="Lipzen A."/>
            <person name="Lukacs Z."/>
            <person name="Mihaltcheva S."/>
            <person name="Morgado L.N."/>
            <person name="Niskanen T."/>
            <person name="Noordeloos M.E."/>
            <person name="Ohm R.A."/>
            <person name="Ortiz-Santana B."/>
            <person name="Ovrebo C."/>
            <person name="Racz N."/>
            <person name="Riley R."/>
            <person name="Savchenko A."/>
            <person name="Shiryaev A."/>
            <person name="Soop K."/>
            <person name="Spirin V."/>
            <person name="Szebenyi C."/>
            <person name="Tomsovsky M."/>
            <person name="Tulloss R.E."/>
            <person name="Uehling J."/>
            <person name="Grigoriev I.V."/>
            <person name="Vagvolgyi C."/>
            <person name="Papp T."/>
            <person name="Martin F.M."/>
            <person name="Miettinen O."/>
            <person name="Hibbett D.S."/>
            <person name="Nagy L.G."/>
        </authorList>
    </citation>
    <scope>NUCLEOTIDE SEQUENCE [LARGE SCALE GENOMIC DNA]</scope>
    <source>
        <strain evidence="2 3">CBS 309.79</strain>
    </source>
</reference>
<feature type="region of interest" description="Disordered" evidence="1">
    <location>
        <begin position="1"/>
        <end position="45"/>
    </location>
</feature>
<protein>
    <submittedName>
        <fullName evidence="2">Uncharacterized protein</fullName>
    </submittedName>
</protein>
<feature type="compositionally biased region" description="Polar residues" evidence="1">
    <location>
        <begin position="25"/>
        <end position="35"/>
    </location>
</feature>
<dbReference type="OrthoDB" id="3227715at2759"/>
<gene>
    <name evidence="2" type="ORF">BDV98DRAFT_565695</name>
</gene>
<evidence type="ECO:0000256" key="1">
    <source>
        <dbReference type="SAM" id="MobiDB-lite"/>
    </source>
</evidence>
<keyword evidence="3" id="KW-1185">Reference proteome</keyword>
<organism evidence="2 3">
    <name type="scientific">Pterulicium gracile</name>
    <dbReference type="NCBI Taxonomy" id="1884261"/>
    <lineage>
        <taxon>Eukaryota</taxon>
        <taxon>Fungi</taxon>
        <taxon>Dikarya</taxon>
        <taxon>Basidiomycota</taxon>
        <taxon>Agaricomycotina</taxon>
        <taxon>Agaricomycetes</taxon>
        <taxon>Agaricomycetidae</taxon>
        <taxon>Agaricales</taxon>
        <taxon>Pleurotineae</taxon>
        <taxon>Pterulaceae</taxon>
        <taxon>Pterulicium</taxon>
    </lineage>
</organism>
<accession>A0A5C3QPY0</accession>
<sequence>MASRPYPHVHHTAHYASPIIREPSPASTVGSSHGNQFDDKTSVSDSEDVISDADFARKWAERIGINRMSDAETVANISPLLNYQILQDEKAVISDHHDRIDSLRMIVQMHEDDDVFEQRILRGSRVGIDILPASTDIDAIISSMITTDLENENMTDHSEDNILTEELTNPITRPAFNIRQDDAVESIRPVFLFK</sequence>
<proteinExistence type="predicted"/>